<feature type="compositionally biased region" description="Basic residues" evidence="8">
    <location>
        <begin position="1136"/>
        <end position="1147"/>
    </location>
</feature>
<feature type="compositionally biased region" description="Basic and acidic residues" evidence="8">
    <location>
        <begin position="801"/>
        <end position="814"/>
    </location>
</feature>
<feature type="compositionally biased region" description="Basic and acidic residues" evidence="8">
    <location>
        <begin position="275"/>
        <end position="288"/>
    </location>
</feature>
<dbReference type="InterPro" id="IPR000719">
    <property type="entry name" value="Prot_kinase_dom"/>
</dbReference>
<keyword evidence="4 7" id="KW-0547">Nucleotide-binding</keyword>
<evidence type="ECO:0000256" key="6">
    <source>
        <dbReference type="ARBA" id="ARBA00022840"/>
    </source>
</evidence>
<feature type="binding site" evidence="7">
    <location>
        <position position="1313"/>
    </location>
    <ligand>
        <name>ATP</name>
        <dbReference type="ChEBI" id="CHEBI:30616"/>
    </ligand>
</feature>
<evidence type="ECO:0000256" key="8">
    <source>
        <dbReference type="SAM" id="MobiDB-lite"/>
    </source>
</evidence>
<feature type="compositionally biased region" description="Polar residues" evidence="8">
    <location>
        <begin position="521"/>
        <end position="532"/>
    </location>
</feature>
<feature type="region of interest" description="Disordered" evidence="8">
    <location>
        <begin position="1243"/>
        <end position="1269"/>
    </location>
</feature>
<feature type="region of interest" description="Disordered" evidence="8">
    <location>
        <begin position="590"/>
        <end position="666"/>
    </location>
</feature>
<reference evidence="12" key="1">
    <citation type="submission" date="2025-08" db="UniProtKB">
        <authorList>
            <consortium name="RefSeq"/>
        </authorList>
    </citation>
    <scope>IDENTIFICATION</scope>
</reference>
<evidence type="ECO:0000313" key="11">
    <source>
        <dbReference type="Proteomes" id="UP000694920"/>
    </source>
</evidence>
<feature type="region of interest" description="Disordered" evidence="8">
    <location>
        <begin position="699"/>
        <end position="814"/>
    </location>
</feature>
<accession>A0AAJ7RNL5</accession>
<feature type="compositionally biased region" description="Low complexity" evidence="8">
    <location>
        <begin position="1043"/>
        <end position="1054"/>
    </location>
</feature>
<keyword evidence="5" id="KW-0418">Kinase</keyword>
<dbReference type="PROSITE" id="PS50011">
    <property type="entry name" value="PROTEIN_KINASE_DOM"/>
    <property type="match status" value="1"/>
</dbReference>
<feature type="compositionally biased region" description="Low complexity" evidence="8">
    <location>
        <begin position="1093"/>
        <end position="1111"/>
    </location>
</feature>
<dbReference type="FunFam" id="1.10.510.10:FF:000150">
    <property type="entry name" value="Protein kinase C, theta"/>
    <property type="match status" value="1"/>
</dbReference>
<dbReference type="Gene3D" id="3.30.200.20">
    <property type="entry name" value="Phosphorylase Kinase, domain 1"/>
    <property type="match status" value="1"/>
</dbReference>
<feature type="compositionally biased region" description="Basic and acidic residues" evidence="8">
    <location>
        <begin position="719"/>
        <end position="734"/>
    </location>
</feature>
<feature type="compositionally biased region" description="Basic and acidic residues" evidence="8">
    <location>
        <begin position="897"/>
        <end position="908"/>
    </location>
</feature>
<dbReference type="Gene3D" id="1.10.510.10">
    <property type="entry name" value="Transferase(Phosphotransferase) domain 1"/>
    <property type="match status" value="1"/>
</dbReference>
<dbReference type="RefSeq" id="XP_024943815.1">
    <property type="nucleotide sequence ID" value="XM_025088047.1"/>
</dbReference>
<feature type="domain" description="AGC-kinase C-terminal" evidence="10">
    <location>
        <begin position="1538"/>
        <end position="1606"/>
    </location>
</feature>
<feature type="region of interest" description="Disordered" evidence="8">
    <location>
        <begin position="74"/>
        <end position="96"/>
    </location>
</feature>
<evidence type="ECO:0000256" key="5">
    <source>
        <dbReference type="ARBA" id="ARBA00022777"/>
    </source>
</evidence>
<feature type="compositionally biased region" description="Basic residues" evidence="8">
    <location>
        <begin position="253"/>
        <end position="266"/>
    </location>
</feature>
<evidence type="ECO:0000259" key="9">
    <source>
        <dbReference type="PROSITE" id="PS50011"/>
    </source>
</evidence>
<feature type="compositionally biased region" description="Low complexity" evidence="8">
    <location>
        <begin position="936"/>
        <end position="964"/>
    </location>
</feature>
<feature type="compositionally biased region" description="Polar residues" evidence="8">
    <location>
        <begin position="753"/>
        <end position="763"/>
    </location>
</feature>
<dbReference type="GeneID" id="107270517"/>
<evidence type="ECO:0000256" key="2">
    <source>
        <dbReference type="ARBA" id="ARBA00022553"/>
    </source>
</evidence>
<feature type="compositionally biased region" description="Polar residues" evidence="8">
    <location>
        <begin position="869"/>
        <end position="882"/>
    </location>
</feature>
<feature type="region of interest" description="Disordered" evidence="8">
    <location>
        <begin position="155"/>
        <end position="176"/>
    </location>
</feature>
<dbReference type="Pfam" id="PF00433">
    <property type="entry name" value="Pkinase_C"/>
    <property type="match status" value="1"/>
</dbReference>
<proteinExistence type="predicted"/>
<keyword evidence="1" id="KW-0723">Serine/threonine-protein kinase</keyword>
<keyword evidence="2" id="KW-0597">Phosphoprotein</keyword>
<feature type="compositionally biased region" description="Polar residues" evidence="8">
    <location>
        <begin position="999"/>
        <end position="1029"/>
    </location>
</feature>
<feature type="region of interest" description="Disordered" evidence="8">
    <location>
        <begin position="521"/>
        <end position="553"/>
    </location>
</feature>
<feature type="compositionally biased region" description="Basic and acidic residues" evidence="8">
    <location>
        <begin position="637"/>
        <end position="646"/>
    </location>
</feature>
<feature type="region of interest" description="Disordered" evidence="8">
    <location>
        <begin position="897"/>
        <end position="1204"/>
    </location>
</feature>
<evidence type="ECO:0000313" key="12">
    <source>
        <dbReference type="RefSeq" id="XP_024943815.1"/>
    </source>
</evidence>
<dbReference type="Proteomes" id="UP000694920">
    <property type="component" value="Unplaced"/>
</dbReference>
<organism evidence="11 12">
    <name type="scientific">Cephus cinctus</name>
    <name type="common">Wheat stem sawfly</name>
    <dbReference type="NCBI Taxonomy" id="211228"/>
    <lineage>
        <taxon>Eukaryota</taxon>
        <taxon>Metazoa</taxon>
        <taxon>Ecdysozoa</taxon>
        <taxon>Arthropoda</taxon>
        <taxon>Hexapoda</taxon>
        <taxon>Insecta</taxon>
        <taxon>Pterygota</taxon>
        <taxon>Neoptera</taxon>
        <taxon>Endopterygota</taxon>
        <taxon>Hymenoptera</taxon>
        <taxon>Cephoidea</taxon>
        <taxon>Cephidae</taxon>
        <taxon>Cephus</taxon>
    </lineage>
</organism>
<feature type="compositionally biased region" description="Polar residues" evidence="8">
    <location>
        <begin position="1192"/>
        <end position="1204"/>
    </location>
</feature>
<feature type="compositionally biased region" description="Basic residues" evidence="8">
    <location>
        <begin position="1055"/>
        <end position="1066"/>
    </location>
</feature>
<feature type="compositionally biased region" description="Acidic residues" evidence="8">
    <location>
        <begin position="290"/>
        <end position="301"/>
    </location>
</feature>
<feature type="compositionally biased region" description="Low complexity" evidence="8">
    <location>
        <begin position="1120"/>
        <end position="1130"/>
    </location>
</feature>
<feature type="compositionally biased region" description="Low complexity" evidence="8">
    <location>
        <begin position="1152"/>
        <end position="1181"/>
    </location>
</feature>
<dbReference type="SUPFAM" id="SSF56112">
    <property type="entry name" value="Protein kinase-like (PK-like)"/>
    <property type="match status" value="1"/>
</dbReference>
<dbReference type="InterPro" id="IPR017441">
    <property type="entry name" value="Protein_kinase_ATP_BS"/>
</dbReference>
<feature type="region of interest" description="Disordered" evidence="8">
    <location>
        <begin position="869"/>
        <end position="888"/>
    </location>
</feature>
<dbReference type="PROSITE" id="PS00108">
    <property type="entry name" value="PROTEIN_KINASE_ST"/>
    <property type="match status" value="1"/>
</dbReference>
<feature type="domain" description="Protein kinase" evidence="9">
    <location>
        <begin position="1284"/>
        <end position="1537"/>
    </location>
</feature>
<dbReference type="InterPro" id="IPR017892">
    <property type="entry name" value="Pkinase_C"/>
</dbReference>
<dbReference type="PANTHER" id="PTHR24351">
    <property type="entry name" value="RIBOSOMAL PROTEIN S6 KINASE"/>
    <property type="match status" value="1"/>
</dbReference>
<dbReference type="InterPro" id="IPR000961">
    <property type="entry name" value="AGC-kinase_C"/>
</dbReference>
<feature type="compositionally biased region" description="Basic and acidic residues" evidence="8">
    <location>
        <begin position="1070"/>
        <end position="1084"/>
    </location>
</feature>
<dbReference type="SMART" id="SM00133">
    <property type="entry name" value="S_TK_X"/>
    <property type="match status" value="1"/>
</dbReference>
<feature type="compositionally biased region" description="Basic residues" evidence="8">
    <location>
        <begin position="163"/>
        <end position="175"/>
    </location>
</feature>
<keyword evidence="3" id="KW-0808">Transferase</keyword>
<dbReference type="InterPro" id="IPR008271">
    <property type="entry name" value="Ser/Thr_kinase_AS"/>
</dbReference>
<dbReference type="PROSITE" id="PS51285">
    <property type="entry name" value="AGC_KINASE_CTER"/>
    <property type="match status" value="1"/>
</dbReference>
<feature type="compositionally biased region" description="Basic and acidic residues" evidence="8">
    <location>
        <begin position="612"/>
        <end position="629"/>
    </location>
</feature>
<gene>
    <name evidence="12" type="primary">LOC107270517</name>
</gene>
<feature type="compositionally biased region" description="Polar residues" evidence="8">
    <location>
        <begin position="737"/>
        <end position="746"/>
    </location>
</feature>
<name>A0AAJ7RNL5_CEPCN</name>
<dbReference type="GO" id="GO:0005524">
    <property type="term" value="F:ATP binding"/>
    <property type="evidence" value="ECO:0007669"/>
    <property type="project" value="UniProtKB-UniRule"/>
</dbReference>
<feature type="region of interest" description="Disordered" evidence="8">
    <location>
        <begin position="244"/>
        <end position="303"/>
    </location>
</feature>
<dbReference type="Pfam" id="PF00069">
    <property type="entry name" value="Pkinase"/>
    <property type="match status" value="1"/>
</dbReference>
<dbReference type="PROSITE" id="PS00107">
    <property type="entry name" value="PROTEIN_KINASE_ATP"/>
    <property type="match status" value="1"/>
</dbReference>
<evidence type="ECO:0000256" key="1">
    <source>
        <dbReference type="ARBA" id="ARBA00022527"/>
    </source>
</evidence>
<keyword evidence="11" id="KW-1185">Reference proteome</keyword>
<evidence type="ECO:0000259" key="10">
    <source>
        <dbReference type="PROSITE" id="PS51285"/>
    </source>
</evidence>
<protein>
    <submittedName>
        <fullName evidence="12">Uncharacterized protein LOC107270517 isoform X1</fullName>
    </submittedName>
</protein>
<sequence>MPFYGDGGPYYYGSSFANHSSLMTGTARSLHTPLSSRYAPHLSTIAESPLSNLRRYSPATIACRPKRIDTADIDVSTPRTLSEDHGRNKSKLRRNRPTIRIRSRALKDNPALRELNEKHEKTVGELLVEKFLIKDKKTERYDPKTRLYRQVSLDTDPNEAQATRRRVTRRFTRRKSSADLPIDPDVIEREVALVQAQTEALDTLVAEAQAEFEVATRRGTVVKKSSSRGLIHVPNLKENDIDISQEDDESAKQKKVAKKVRKKKKQIEKPSPTGNEEKMRIRKSKTEGDITQEMDGNDDDDSGKMRMKQFKIEACNSVGDFSTLWIKAAPDTDQSYKSIEQFRESVKLPAPTRTNGKIERIEPDNFLEEGNETVILPIKKKYMKDTSRNSVCLTLRQVSRDKPKIIQSEVVEKFEKNEDNGKFGEVEKSKTAESLSEDSDKVNLEIKNIVYSIKTLPNPLDLNLNENDPADSIKIQTENAKPIDKNLETNNKPPSLNIHDIEKHIMSDRNDTNSVELQKINSNETTPLSTPKNKLEKNDSADSPTVTSSKNSEISKISKINMAFVNPPLSPKLKLPKDIKFPKIQKNSLEKSNSLESPNIPHANVSLKKVSKSLDKSDSMDSTETKEVTPSEILSNESKKTNDTESAKPQVRDVALPKAQKSNSGINNIALLDMSAKIEEAPNRVKHEEHLPEVKTKVLGASLTNENEEKLSSSLQSKKVKEPSDKMDTEKLLKPLESTNTSQTSNKIEENNAEGTDTVSMTRPATLELNKPKKPQTSDAEVNSWGEIGKKDNLILNKSSAPRDKNATSESKLFTETDKLQKSLNTGTLKISPESNDAMAVFVNSKETKINVSQDDTKKETDYKVNSVQNEKVFPTTNNPTMPLQDFNDKIKEKDTPHLIQKKKDMTDNAKPILSKDTTTESIPPLKESQEAINIENVVEPTSEPVESESNVSNVPEASESSVPTPISESSVPLINIVEIPATPKTEASEYSADEEPGTPTNEWPESSENVQTISKWDCQDNLSNIIQQDQEDATPVPSNEASLTVSPSTSPQSSKKKRVIKHKQSTSKSPEEKGSLKKQESMESLKPPGATNSPRYSPRSSPRNSPNQRPLDLRKMFYTTPTPLLTATPRDLSKVRRAKVKRKAHVTRTPSASSDSAESTRSNRSTSTTESTEDTNSTCTEVEDDNEQKRMASTHSNDSGFDSSPRLSNCDMACHKKCAKLTGNLCGLNQKLVAEALQALKRAPSQSSDNQRNSEGPDHFSSGRITPPATNLPRFKKYAVNDFNFLKVLGKGSFGKVLLAELRGTDCVYAVKCLKKDVVLEDDDVECTLIERKVLTLATRHPYLCHLFCTFQTDSHLFFVMEYLNGGDLMFHIQKSGRFPEPRARFYAAEIWSGLNFLHKKGIVYRDLKLDNVLLDFDGHIRIADFGMCKLQIFLDRTADTFCGTPDYMAPEIIKGLKYNQSVDWWSFGVLLYEMLTGQSPFSGCDEDELFWSICNERPFIPRYLTQEATDILVCLLEKDSGKRLPGHEIAVHPFFQGLPWDRLERRQLEPPFKPALEHTLDTRYFDTAFTAERPRLSPVPEQILSSMDQGVFRGFSYTNPNATD</sequence>
<evidence type="ECO:0000256" key="3">
    <source>
        <dbReference type="ARBA" id="ARBA00022679"/>
    </source>
</evidence>
<dbReference type="FunFam" id="3.30.200.20:FF:000020">
    <property type="entry name" value="Protein kinase C, alpha"/>
    <property type="match status" value="1"/>
</dbReference>
<evidence type="ECO:0000256" key="7">
    <source>
        <dbReference type="PROSITE-ProRule" id="PRU10141"/>
    </source>
</evidence>
<feature type="compositionally biased region" description="Polar residues" evidence="8">
    <location>
        <begin position="1245"/>
        <end position="1255"/>
    </location>
</feature>
<dbReference type="GO" id="GO:0004674">
    <property type="term" value="F:protein serine/threonine kinase activity"/>
    <property type="evidence" value="ECO:0007669"/>
    <property type="project" value="UniProtKB-KW"/>
</dbReference>
<dbReference type="InterPro" id="IPR011009">
    <property type="entry name" value="Kinase-like_dom_sf"/>
</dbReference>
<evidence type="ECO:0000256" key="4">
    <source>
        <dbReference type="ARBA" id="ARBA00022741"/>
    </source>
</evidence>
<dbReference type="SMART" id="SM00220">
    <property type="entry name" value="S_TKc"/>
    <property type="match status" value="1"/>
</dbReference>
<keyword evidence="6 7" id="KW-0067">ATP-binding</keyword>